<dbReference type="Pfam" id="PF01067">
    <property type="entry name" value="Calpain_III"/>
    <property type="match status" value="1"/>
</dbReference>
<dbReference type="Proteomes" id="UP000018936">
    <property type="component" value="Unassembled WGS sequence"/>
</dbReference>
<reference evidence="2 3" key="1">
    <citation type="journal article" date="2013" name="Proc. Natl. Acad. Sci. U.S.A.">
        <title>The king cobra genome reveals dynamic gene evolution and adaptation in the snake venom system.</title>
        <authorList>
            <person name="Vonk F.J."/>
            <person name="Casewell N.R."/>
            <person name="Henkel C.V."/>
            <person name="Heimberg A.M."/>
            <person name="Jansen H.J."/>
            <person name="McCleary R.J."/>
            <person name="Kerkkamp H.M."/>
            <person name="Vos R.A."/>
            <person name="Guerreiro I."/>
            <person name="Calvete J.J."/>
            <person name="Wuster W."/>
            <person name="Woods A.E."/>
            <person name="Logan J.M."/>
            <person name="Harrison R.A."/>
            <person name="Castoe T.A."/>
            <person name="de Koning A.P."/>
            <person name="Pollock D.D."/>
            <person name="Yandell M."/>
            <person name="Calderon D."/>
            <person name="Renjifo C."/>
            <person name="Currier R.B."/>
            <person name="Salgado D."/>
            <person name="Pla D."/>
            <person name="Sanz L."/>
            <person name="Hyder A.S."/>
            <person name="Ribeiro J.M."/>
            <person name="Arntzen J.W."/>
            <person name="van den Thillart G.E."/>
            <person name="Boetzer M."/>
            <person name="Pirovano W."/>
            <person name="Dirks R.P."/>
            <person name="Spaink H.P."/>
            <person name="Duboule D."/>
            <person name="McGlinn E."/>
            <person name="Kini R.M."/>
            <person name="Richardson M.K."/>
        </authorList>
    </citation>
    <scope>NUCLEOTIDE SEQUENCE</scope>
    <source>
        <tissue evidence="2">Blood</tissue>
    </source>
</reference>
<proteinExistence type="predicted"/>
<protein>
    <recommendedName>
        <fullName evidence="1">Peptidase C2 calpain large subunit domain-containing protein</fullName>
    </recommendedName>
</protein>
<evidence type="ECO:0000313" key="3">
    <source>
        <dbReference type="Proteomes" id="UP000018936"/>
    </source>
</evidence>
<feature type="domain" description="Peptidase C2 calpain large subunit" evidence="1">
    <location>
        <begin position="4"/>
        <end position="52"/>
    </location>
</feature>
<dbReference type="SUPFAM" id="SSF49758">
    <property type="entry name" value="Calpain large subunit, middle domain (domain III)"/>
    <property type="match status" value="1"/>
</dbReference>
<name>V8N323_OPHHA</name>
<accession>V8N323</accession>
<dbReference type="InterPro" id="IPR036213">
    <property type="entry name" value="Calpain_III_sf"/>
</dbReference>
<dbReference type="InterPro" id="IPR022682">
    <property type="entry name" value="Calpain_domain_III"/>
</dbReference>
<evidence type="ECO:0000259" key="1">
    <source>
        <dbReference type="Pfam" id="PF01067"/>
    </source>
</evidence>
<feature type="non-terminal residue" evidence="2">
    <location>
        <position position="59"/>
    </location>
</feature>
<dbReference type="AlphaFoldDB" id="V8N323"/>
<dbReference type="OrthoDB" id="167576at2759"/>
<keyword evidence="3" id="KW-1185">Reference proteome</keyword>
<organism evidence="2 3">
    <name type="scientific">Ophiophagus hannah</name>
    <name type="common">King cobra</name>
    <name type="synonym">Naja hannah</name>
    <dbReference type="NCBI Taxonomy" id="8665"/>
    <lineage>
        <taxon>Eukaryota</taxon>
        <taxon>Metazoa</taxon>
        <taxon>Chordata</taxon>
        <taxon>Craniata</taxon>
        <taxon>Vertebrata</taxon>
        <taxon>Euteleostomi</taxon>
        <taxon>Lepidosauria</taxon>
        <taxon>Squamata</taxon>
        <taxon>Bifurcata</taxon>
        <taxon>Unidentata</taxon>
        <taxon>Episquamata</taxon>
        <taxon>Toxicofera</taxon>
        <taxon>Serpentes</taxon>
        <taxon>Colubroidea</taxon>
        <taxon>Elapidae</taxon>
        <taxon>Elapinae</taxon>
        <taxon>Ophiophagus</taxon>
    </lineage>
</organism>
<evidence type="ECO:0000313" key="2">
    <source>
        <dbReference type="EMBL" id="ETE56301.1"/>
    </source>
</evidence>
<sequence>MASTAFLQLEPVLSCVPHCYSQEISQACRLPSGNYAIVPSTYLPDTEGSFTVIVARKID</sequence>
<comment type="caution">
    <text evidence="2">The sequence shown here is derived from an EMBL/GenBank/DDBJ whole genome shotgun (WGS) entry which is preliminary data.</text>
</comment>
<dbReference type="Gene3D" id="2.60.120.380">
    <property type="match status" value="1"/>
</dbReference>
<gene>
    <name evidence="2" type="ORF">L345_17988</name>
</gene>
<dbReference type="EMBL" id="AZIM01028659">
    <property type="protein sequence ID" value="ETE56301.1"/>
    <property type="molecule type" value="Genomic_DNA"/>
</dbReference>